<accession>A0A2R4SWB9</accession>
<evidence type="ECO:0000259" key="2">
    <source>
        <dbReference type="PROSITE" id="PS51900"/>
    </source>
</evidence>
<evidence type="ECO:0000313" key="4">
    <source>
        <dbReference type="Proteomes" id="UP000244201"/>
    </source>
</evidence>
<protein>
    <submittedName>
        <fullName evidence="3">Integrase</fullName>
    </submittedName>
</protein>
<keyword evidence="1" id="KW-0238">DNA-binding</keyword>
<dbReference type="SUPFAM" id="SSF56349">
    <property type="entry name" value="DNA breaking-rejoining enzymes"/>
    <property type="match status" value="1"/>
</dbReference>
<dbReference type="KEGG" id="slk:SLUN_01785"/>
<proteinExistence type="predicted"/>
<dbReference type="InterPro" id="IPR044068">
    <property type="entry name" value="CB"/>
</dbReference>
<dbReference type="Proteomes" id="UP000244201">
    <property type="component" value="Chromosome"/>
</dbReference>
<dbReference type="EMBL" id="CP026304">
    <property type="protein sequence ID" value="AVZ71167.1"/>
    <property type="molecule type" value="Genomic_DNA"/>
</dbReference>
<feature type="domain" description="Core-binding (CB)" evidence="2">
    <location>
        <begin position="259"/>
        <end position="349"/>
    </location>
</feature>
<reference evidence="3 4" key="1">
    <citation type="submission" date="2018-01" db="EMBL/GenBank/DDBJ databases">
        <title>Complete genome sequence of Streptomyces lunaelactis MM109T, a Ferroverdin A producer isolated from cave moonmilk deposits.</title>
        <authorList>
            <person name="Naome A."/>
            <person name="Martinet L."/>
            <person name="Maciejewska M."/>
            <person name="Anderssen S."/>
            <person name="Adam D."/>
            <person name="Tenconi E."/>
            <person name="Deflandre B."/>
            <person name="Arguelles-Arias A."/>
            <person name="Calusinska M."/>
            <person name="Copieters W."/>
            <person name="Karim L."/>
            <person name="Hanikenne M."/>
            <person name="Baurain D."/>
            <person name="van Wezel G."/>
            <person name="Smargiasso N."/>
            <person name="de Pauw E."/>
            <person name="Delfosse P."/>
            <person name="Rigali S."/>
        </authorList>
    </citation>
    <scope>NUCLEOTIDE SEQUENCE [LARGE SCALE GENOMIC DNA]</scope>
    <source>
        <strain evidence="3 4">MM109</strain>
    </source>
</reference>
<dbReference type="AlphaFoldDB" id="A0A2R4SWB9"/>
<dbReference type="PROSITE" id="PS51900">
    <property type="entry name" value="CB"/>
    <property type="match status" value="1"/>
</dbReference>
<evidence type="ECO:0000313" key="3">
    <source>
        <dbReference type="EMBL" id="AVZ71167.1"/>
    </source>
</evidence>
<dbReference type="InterPro" id="IPR011010">
    <property type="entry name" value="DNA_brk_join_enz"/>
</dbReference>
<dbReference type="OrthoDB" id="4435702at2"/>
<sequence>MVGVKQSDCTGCGAPVGFIDRHYCCRCTAQQKEAATRAACPRCSQQRVLRADTGRCITCSRVCTGCGNPVRSKSSALCRTCMRESERDAAKDPCPRCSRPGYLREDTGWCGHCSRPRQAKQPPRACEQCGRVRKHAGLGLCSACWQRHPDRPFVRAEHLIAELDNPPAWLQDFTTDLAAKYSVGRACTMITSLGWLLRDDQPNLPQSVLERSRRPGRSMGSLARALETFFTSHGLAMATDQAERLAAGRRQRRVLAVPGLLRPSVEAFSDFMIRSRERSRRAGTLPRTDATIEAALAIVRDLALFLAGERGKQDWALTDVHDLEAFLARSPKARKRRLVVLGQFFRFARSRKIVLVDPARGLTARGPSGFTGATLTPDQQRVLFRRWTTDPAVHPHEALLGMLALLHGASSREVKMLQAVDLDFRARTARLGDRPHPVPLDPPSWAAVEGCLGHREDQKTDNPHVMVTRQTKSGRGPASTAYVSHVLDACGFPPRMIRCTRLLDLVNTMDPKLVAATFGMDPEATMIYLADHIDPGRLPDLQSR</sequence>
<dbReference type="GO" id="GO:0003677">
    <property type="term" value="F:DNA binding"/>
    <property type="evidence" value="ECO:0007669"/>
    <property type="project" value="UniProtKB-UniRule"/>
</dbReference>
<organism evidence="3 4">
    <name type="scientific">Streptomyces lunaelactis</name>
    <dbReference type="NCBI Taxonomy" id="1535768"/>
    <lineage>
        <taxon>Bacteria</taxon>
        <taxon>Bacillati</taxon>
        <taxon>Actinomycetota</taxon>
        <taxon>Actinomycetes</taxon>
        <taxon>Kitasatosporales</taxon>
        <taxon>Streptomycetaceae</taxon>
        <taxon>Streptomyces</taxon>
    </lineage>
</organism>
<name>A0A2R4SWB9_9ACTN</name>
<keyword evidence="4" id="KW-1185">Reference proteome</keyword>
<gene>
    <name evidence="3" type="ORF">SLUN_01785</name>
</gene>
<evidence type="ECO:0000256" key="1">
    <source>
        <dbReference type="PROSITE-ProRule" id="PRU01248"/>
    </source>
</evidence>